<dbReference type="AlphaFoldDB" id="A0A8C5QDI6"/>
<sequence>MYSPSIFIPLTHFSIISCSHLSDLLNVPSLSLSVTTRPVNGSNIHLQCNIGSQTVSSYFFYRDEQLIICQPPRLNCSETSSYLYFRPITEHDTGNYTCAIQNPVSRNSSAPLSVNVAVNVSQVTLSNNASSPVLAEKESVALTCSSLGTDLSYSWRLDGAALPQNPRYYLTGSNSTLVISPVTRNDQGVFTCIVSNYLNNGTSNPLSLSCKY</sequence>
<dbReference type="OrthoDB" id="6353782at2759"/>
<keyword evidence="4" id="KW-0393">Immunoglobulin domain</keyword>
<dbReference type="Ensembl" id="ENSLLET00000037912.1">
    <property type="protein sequence ID" value="ENSLLEP00000036506.1"/>
    <property type="gene ID" value="ENSLLEG00000023138.1"/>
</dbReference>
<dbReference type="GeneTree" id="ENSGT01010000228732"/>
<evidence type="ECO:0000313" key="6">
    <source>
        <dbReference type="Ensembl" id="ENSLLEP00000036506.1"/>
    </source>
</evidence>
<dbReference type="InterPro" id="IPR052598">
    <property type="entry name" value="IgSF_CEA-related"/>
</dbReference>
<dbReference type="InterPro" id="IPR013783">
    <property type="entry name" value="Ig-like_fold"/>
</dbReference>
<feature type="domain" description="Ig-like" evidence="5">
    <location>
        <begin position="28"/>
        <end position="109"/>
    </location>
</feature>
<dbReference type="SMART" id="SM00409">
    <property type="entry name" value="IG"/>
    <property type="match status" value="2"/>
</dbReference>
<dbReference type="PANTHER" id="PTHR44337">
    <property type="entry name" value="CARCINOEMBRYONIC ANTIGEN-RELATED CELL ADHESION MOLECULE 8"/>
    <property type="match status" value="1"/>
</dbReference>
<organism evidence="6 7">
    <name type="scientific">Leptobrachium leishanense</name>
    <name type="common">Leishan spiny toad</name>
    <dbReference type="NCBI Taxonomy" id="445787"/>
    <lineage>
        <taxon>Eukaryota</taxon>
        <taxon>Metazoa</taxon>
        <taxon>Chordata</taxon>
        <taxon>Craniata</taxon>
        <taxon>Vertebrata</taxon>
        <taxon>Euteleostomi</taxon>
        <taxon>Amphibia</taxon>
        <taxon>Batrachia</taxon>
        <taxon>Anura</taxon>
        <taxon>Pelobatoidea</taxon>
        <taxon>Megophryidae</taxon>
        <taxon>Leptobrachium</taxon>
    </lineage>
</organism>
<keyword evidence="2" id="KW-1015">Disulfide bond</keyword>
<dbReference type="InterPro" id="IPR003598">
    <property type="entry name" value="Ig_sub2"/>
</dbReference>
<name>A0A8C5QDI6_9ANUR</name>
<dbReference type="Proteomes" id="UP000694569">
    <property type="component" value="Unplaced"/>
</dbReference>
<dbReference type="InterPro" id="IPR036179">
    <property type="entry name" value="Ig-like_dom_sf"/>
</dbReference>
<reference evidence="6" key="2">
    <citation type="submission" date="2025-09" db="UniProtKB">
        <authorList>
            <consortium name="Ensembl"/>
        </authorList>
    </citation>
    <scope>IDENTIFICATION</scope>
</reference>
<dbReference type="SMART" id="SM00408">
    <property type="entry name" value="IGc2"/>
    <property type="match status" value="2"/>
</dbReference>
<evidence type="ECO:0000313" key="7">
    <source>
        <dbReference type="Proteomes" id="UP000694569"/>
    </source>
</evidence>
<keyword evidence="7" id="KW-1185">Reference proteome</keyword>
<feature type="domain" description="Ig-like" evidence="5">
    <location>
        <begin position="111"/>
        <end position="209"/>
    </location>
</feature>
<dbReference type="PROSITE" id="PS50835">
    <property type="entry name" value="IG_LIKE"/>
    <property type="match status" value="2"/>
</dbReference>
<protein>
    <recommendedName>
        <fullName evidence="5">Ig-like domain-containing protein</fullName>
    </recommendedName>
</protein>
<dbReference type="InterPro" id="IPR007110">
    <property type="entry name" value="Ig-like_dom"/>
</dbReference>
<evidence type="ECO:0000259" key="5">
    <source>
        <dbReference type="PROSITE" id="PS50835"/>
    </source>
</evidence>
<reference evidence="6" key="1">
    <citation type="submission" date="2025-08" db="UniProtKB">
        <authorList>
            <consortium name="Ensembl"/>
        </authorList>
    </citation>
    <scope>IDENTIFICATION</scope>
</reference>
<evidence type="ECO:0000256" key="4">
    <source>
        <dbReference type="ARBA" id="ARBA00023319"/>
    </source>
</evidence>
<evidence type="ECO:0000256" key="3">
    <source>
        <dbReference type="ARBA" id="ARBA00023180"/>
    </source>
</evidence>
<accession>A0A8C5QDI6</accession>
<keyword evidence="1" id="KW-0732">Signal</keyword>
<dbReference type="InterPro" id="IPR003599">
    <property type="entry name" value="Ig_sub"/>
</dbReference>
<dbReference type="SUPFAM" id="SSF48726">
    <property type="entry name" value="Immunoglobulin"/>
    <property type="match status" value="2"/>
</dbReference>
<keyword evidence="3" id="KW-0325">Glycoprotein</keyword>
<evidence type="ECO:0000256" key="2">
    <source>
        <dbReference type="ARBA" id="ARBA00023157"/>
    </source>
</evidence>
<proteinExistence type="predicted"/>
<evidence type="ECO:0000256" key="1">
    <source>
        <dbReference type="ARBA" id="ARBA00022729"/>
    </source>
</evidence>
<dbReference type="Gene3D" id="2.60.40.10">
    <property type="entry name" value="Immunoglobulins"/>
    <property type="match status" value="2"/>
</dbReference>
<dbReference type="Pfam" id="PF13927">
    <property type="entry name" value="Ig_3"/>
    <property type="match status" value="2"/>
</dbReference>
<dbReference type="PANTHER" id="PTHR44337:SF26">
    <property type="entry name" value="CARCINOEMBRYONIC ANTIGEN-RELATED CELL ADHESION MOLECULE 1-LIKE"/>
    <property type="match status" value="1"/>
</dbReference>